<protein>
    <recommendedName>
        <fullName evidence="5">TIR domain-containing protein</fullName>
    </recommendedName>
</protein>
<keyword evidence="1" id="KW-0433">Leucine-rich repeat</keyword>
<dbReference type="GO" id="GO:0006952">
    <property type="term" value="P:defense response"/>
    <property type="evidence" value="ECO:0007669"/>
    <property type="project" value="InterPro"/>
</dbReference>
<dbReference type="InterPro" id="IPR058192">
    <property type="entry name" value="WHD_ROQ1-like"/>
</dbReference>
<dbReference type="Gene3D" id="1.10.8.430">
    <property type="entry name" value="Helical domain of apoptotic protease-activating factors"/>
    <property type="match status" value="1"/>
</dbReference>
<dbReference type="Pfam" id="PF01582">
    <property type="entry name" value="TIR"/>
    <property type="match status" value="1"/>
</dbReference>
<dbReference type="SUPFAM" id="SSF52540">
    <property type="entry name" value="P-loop containing nucleoside triphosphate hydrolases"/>
    <property type="match status" value="1"/>
</dbReference>
<dbReference type="InterPro" id="IPR058546">
    <property type="entry name" value="RPS4B/Roq1-like_LRR"/>
</dbReference>
<dbReference type="GO" id="GO:0007165">
    <property type="term" value="P:signal transduction"/>
    <property type="evidence" value="ECO:0007669"/>
    <property type="project" value="InterPro"/>
</dbReference>
<name>A0AAN9SNE6_PSOTE</name>
<dbReference type="SMART" id="SM00255">
    <property type="entry name" value="TIR"/>
    <property type="match status" value="1"/>
</dbReference>
<evidence type="ECO:0000256" key="3">
    <source>
        <dbReference type="ARBA" id="ARBA00022821"/>
    </source>
</evidence>
<evidence type="ECO:0000256" key="2">
    <source>
        <dbReference type="ARBA" id="ARBA00022737"/>
    </source>
</evidence>
<dbReference type="InterPro" id="IPR035897">
    <property type="entry name" value="Toll_tir_struct_dom_sf"/>
</dbReference>
<dbReference type="InterPro" id="IPR000157">
    <property type="entry name" value="TIR_dom"/>
</dbReference>
<gene>
    <name evidence="6" type="ORF">VNO78_12725</name>
</gene>
<dbReference type="GO" id="GO:0043531">
    <property type="term" value="F:ADP binding"/>
    <property type="evidence" value="ECO:0007669"/>
    <property type="project" value="InterPro"/>
</dbReference>
<dbReference type="Proteomes" id="UP001386955">
    <property type="component" value="Unassembled WGS sequence"/>
</dbReference>
<evidence type="ECO:0000256" key="1">
    <source>
        <dbReference type="ARBA" id="ARBA00022614"/>
    </source>
</evidence>
<keyword evidence="4" id="KW-0520">NAD</keyword>
<sequence length="1074" mass="121866">MEMEQRVLPSSIRGWTYDVFLSFRGEDTRFGFTGHLYNALCQRGINTFMDDEVLKKGQQISAAIFKAIEESRMAIVVFSENYASSTWCLEELVKILCCKKIMELIVYPLFYKVDPSEVRHQTGCYGQHLAKHERKLIYNKEKVQNWRLALHEAANLVGWHFKDGYGYEHEFIRRIVDMVGISKPNLIPVDAYLVGIESRIDKIIFRLQISDPNVFMVGICGVSGIGKTTLAQVLYNSINKQFEGSCFLSDVRGSADKYGLAYLQEAILFDIPGENVKVVNEHKGIPILIRKLQGKRVLLILDNVDKLEQLEYLAGECNWFGLGSRIIITSRCKDVLAAHGVENIYDVPKLNKYEAMQLLSSKVTKGPVPDYYNKIWERVFHCSLGLPLVLKDIGSDLSEKMKVIGSDLSQASIDELEIALERYELVGAGEIQSILKVSYDSLNECEKIIFLDIACFFIGEPVSYVEEILSACGFNPTYSIDRLIDRSLLSIPSSGRLMMHDHIKEMAMKIVQQESPLNPGKRSRLWCPQDVLQVLNENEGTDKIEVMLLVDLPCGNEVLKLSDKAFKNMKSLRILIIKDAIYSGVPQHLSNSLRVLIWSGYPTGCLPPDFLNLPSGCLILNSFKNMEFLTKMDFTDCEFLSEVPNISGIPGLRILYLDNCINLIKIHDSVGFLVNLEELTATGCTSLEIIPLAFKLASLRELSFSECLTLVRFPEILCEINNLKYLNLWQTAIKKLPFSIGNLRGLESLNLMECGRLDKLPSSIFTLPRLQEIQADSCRRFDISVECADDGKLSLTVSPNNVYLYLSSCNITTENLVVCLSGFANVVYLDISYNNFTILPASIKECVHLKTLLLSNCKQLQDILTIPPKLKEIEALNCTSLASVSSNVLLSQAFHATGQKTVILPGSRVPEWFDHCSCERSITFWGLEKFPRICVCVSFGMLENPLHHSQVELCIVINHQIRIFSKHCYNWSIETDHVWLFDLTALINYNDLVGTFKKSDWNHVEIEMKWNSPIQGEHGPTRMAIVKWYGIHIYRQESKMEGISFTKPKCLQENNTSKRVFSEVVDSEKRQRRS</sequence>
<dbReference type="Gene3D" id="3.80.10.10">
    <property type="entry name" value="Ribonuclease Inhibitor"/>
    <property type="match status" value="2"/>
</dbReference>
<dbReference type="Pfam" id="PF23286">
    <property type="entry name" value="LRR_13"/>
    <property type="match status" value="1"/>
</dbReference>
<dbReference type="AlphaFoldDB" id="A0AAN9SNE6"/>
<dbReference type="SUPFAM" id="SSF52200">
    <property type="entry name" value="Toll/Interleukin receptor TIR domain"/>
    <property type="match status" value="1"/>
</dbReference>
<keyword evidence="3" id="KW-0611">Plant defense</keyword>
<dbReference type="InterPro" id="IPR042197">
    <property type="entry name" value="Apaf_helical"/>
</dbReference>
<dbReference type="PRINTS" id="PR00364">
    <property type="entry name" value="DISEASERSIST"/>
</dbReference>
<reference evidence="6 7" key="1">
    <citation type="submission" date="2024-01" db="EMBL/GenBank/DDBJ databases">
        <title>The genomes of 5 underutilized Papilionoideae crops provide insights into root nodulation and disease resistanc.</title>
        <authorList>
            <person name="Jiang F."/>
        </authorList>
    </citation>
    <scope>NUCLEOTIDE SEQUENCE [LARGE SCALE GENOMIC DNA]</scope>
    <source>
        <strain evidence="6">DUOXIRENSHENG_FW03</strain>
        <tissue evidence="6">Leaves</tissue>
    </source>
</reference>
<dbReference type="PANTHER" id="PTHR11017">
    <property type="entry name" value="LEUCINE-RICH REPEAT-CONTAINING PROTEIN"/>
    <property type="match status" value="1"/>
</dbReference>
<dbReference type="SUPFAM" id="SSF52058">
    <property type="entry name" value="L domain-like"/>
    <property type="match status" value="1"/>
</dbReference>
<evidence type="ECO:0000259" key="5">
    <source>
        <dbReference type="PROSITE" id="PS50104"/>
    </source>
</evidence>
<dbReference type="InterPro" id="IPR044974">
    <property type="entry name" value="Disease_R_plants"/>
</dbReference>
<dbReference type="Gene3D" id="3.40.50.10140">
    <property type="entry name" value="Toll/interleukin-1 receptor homology (TIR) domain"/>
    <property type="match status" value="1"/>
</dbReference>
<feature type="domain" description="TIR" evidence="5">
    <location>
        <begin position="15"/>
        <end position="179"/>
    </location>
</feature>
<dbReference type="InterPro" id="IPR002182">
    <property type="entry name" value="NB-ARC"/>
</dbReference>
<evidence type="ECO:0000313" key="6">
    <source>
        <dbReference type="EMBL" id="KAK7401330.1"/>
    </source>
</evidence>
<keyword evidence="7" id="KW-1185">Reference proteome</keyword>
<dbReference type="InterPro" id="IPR027417">
    <property type="entry name" value="P-loop_NTPase"/>
</dbReference>
<organism evidence="6 7">
    <name type="scientific">Psophocarpus tetragonolobus</name>
    <name type="common">Winged bean</name>
    <name type="synonym">Dolichos tetragonolobus</name>
    <dbReference type="NCBI Taxonomy" id="3891"/>
    <lineage>
        <taxon>Eukaryota</taxon>
        <taxon>Viridiplantae</taxon>
        <taxon>Streptophyta</taxon>
        <taxon>Embryophyta</taxon>
        <taxon>Tracheophyta</taxon>
        <taxon>Spermatophyta</taxon>
        <taxon>Magnoliopsida</taxon>
        <taxon>eudicotyledons</taxon>
        <taxon>Gunneridae</taxon>
        <taxon>Pentapetalae</taxon>
        <taxon>rosids</taxon>
        <taxon>fabids</taxon>
        <taxon>Fabales</taxon>
        <taxon>Fabaceae</taxon>
        <taxon>Papilionoideae</taxon>
        <taxon>50 kb inversion clade</taxon>
        <taxon>NPAAA clade</taxon>
        <taxon>indigoferoid/millettioid clade</taxon>
        <taxon>Phaseoleae</taxon>
        <taxon>Psophocarpus</taxon>
    </lineage>
</organism>
<dbReference type="FunFam" id="3.40.50.10140:FF:000007">
    <property type="entry name" value="Disease resistance protein (TIR-NBS-LRR class)"/>
    <property type="match status" value="1"/>
</dbReference>
<keyword evidence="2" id="KW-0677">Repeat</keyword>
<dbReference type="EMBL" id="JAYMYS010000003">
    <property type="protein sequence ID" value="KAK7401330.1"/>
    <property type="molecule type" value="Genomic_DNA"/>
</dbReference>
<proteinExistence type="predicted"/>
<dbReference type="Pfam" id="PF23282">
    <property type="entry name" value="WHD_ROQ1"/>
    <property type="match status" value="1"/>
</dbReference>
<evidence type="ECO:0000256" key="4">
    <source>
        <dbReference type="ARBA" id="ARBA00023027"/>
    </source>
</evidence>
<dbReference type="PANTHER" id="PTHR11017:SF280">
    <property type="entry name" value="RESISTANCE PROTEIN (TIR-NBS-LRR CLASS), PUTATIVE-RELATED"/>
    <property type="match status" value="1"/>
</dbReference>
<accession>A0AAN9SNE6</accession>
<dbReference type="InterPro" id="IPR032675">
    <property type="entry name" value="LRR_dom_sf"/>
</dbReference>
<evidence type="ECO:0000313" key="7">
    <source>
        <dbReference type="Proteomes" id="UP001386955"/>
    </source>
</evidence>
<dbReference type="Pfam" id="PF00931">
    <property type="entry name" value="NB-ARC"/>
    <property type="match status" value="1"/>
</dbReference>
<dbReference type="PROSITE" id="PS50104">
    <property type="entry name" value="TIR"/>
    <property type="match status" value="1"/>
</dbReference>
<dbReference type="Gene3D" id="3.40.50.300">
    <property type="entry name" value="P-loop containing nucleotide triphosphate hydrolases"/>
    <property type="match status" value="1"/>
</dbReference>
<comment type="caution">
    <text evidence="6">The sequence shown here is derived from an EMBL/GenBank/DDBJ whole genome shotgun (WGS) entry which is preliminary data.</text>
</comment>